<evidence type="ECO:0008006" key="3">
    <source>
        <dbReference type="Google" id="ProtNLM"/>
    </source>
</evidence>
<dbReference type="AlphaFoldDB" id="A0A366B1F4"/>
<dbReference type="RefSeq" id="WP_113634404.1">
    <property type="nucleotide sequence ID" value="NZ_QNUX01000004.1"/>
</dbReference>
<keyword evidence="2" id="KW-1185">Reference proteome</keyword>
<proteinExistence type="predicted"/>
<evidence type="ECO:0000313" key="1">
    <source>
        <dbReference type="EMBL" id="RBN50945.1"/>
    </source>
</evidence>
<protein>
    <recommendedName>
        <fullName evidence="3">Lipoprotein</fullName>
    </recommendedName>
</protein>
<evidence type="ECO:0000313" key="2">
    <source>
        <dbReference type="Proteomes" id="UP000253676"/>
    </source>
</evidence>
<dbReference type="Proteomes" id="UP000253676">
    <property type="component" value="Unassembled WGS sequence"/>
</dbReference>
<name>A0A366B1F4_9FLAO</name>
<comment type="caution">
    <text evidence="1">The sequence shown here is derived from an EMBL/GenBank/DDBJ whole genome shotgun (WGS) entry which is preliminary data.</text>
</comment>
<dbReference type="PROSITE" id="PS51257">
    <property type="entry name" value="PROKAR_LIPOPROTEIN"/>
    <property type="match status" value="1"/>
</dbReference>
<dbReference type="EMBL" id="QNUX01000004">
    <property type="protein sequence ID" value="RBN50945.1"/>
    <property type="molecule type" value="Genomic_DNA"/>
</dbReference>
<sequence>MKKLTLLIGIGITLVLTSCATNKYISKNVNATEITEIKYFAPFSYVSLIEKGNKSVLNDSLSSISKVLLDSVIRNNNDFKIEKIIDVNGLKNNIKVNNELSFLIQTIMSTKKLEGVKLTPTIDSIMKANKQRFAMASVTTGFGRKKGNYGNQVAKGIGVGILTLGMYAPVPIKSSFSLFTIILDSERNEVVYYCRTLPIEKSPTDFKAVEKQYRTLYQGYMYE</sequence>
<organism evidence="1 2">
    <name type="scientific">Flavobacterium psychrolimnae</name>
    <dbReference type="NCBI Taxonomy" id="249351"/>
    <lineage>
        <taxon>Bacteria</taxon>
        <taxon>Pseudomonadati</taxon>
        <taxon>Bacteroidota</taxon>
        <taxon>Flavobacteriia</taxon>
        <taxon>Flavobacteriales</taxon>
        <taxon>Flavobacteriaceae</taxon>
        <taxon>Flavobacterium</taxon>
    </lineage>
</organism>
<reference evidence="1 2" key="1">
    <citation type="submission" date="2018-07" db="EMBL/GenBank/DDBJ databases">
        <title>Complete genome sequence of Flavobacterium psychrolimnae LMG 22018.</title>
        <authorList>
            <person name="Kim D.-U."/>
        </authorList>
    </citation>
    <scope>NUCLEOTIDE SEQUENCE [LARGE SCALE GENOMIC DNA]</scope>
    <source>
        <strain evidence="1 2">LMG 22018</strain>
    </source>
</reference>
<gene>
    <name evidence="1" type="ORF">DR980_06335</name>
</gene>
<accession>A0A366B1F4</accession>
<dbReference type="OrthoDB" id="836336at2"/>